<evidence type="ECO:0000313" key="3">
    <source>
        <dbReference type="Proteomes" id="UP000193920"/>
    </source>
</evidence>
<dbReference type="AlphaFoldDB" id="A0A1Y2BFT4"/>
<organism evidence="2 3">
    <name type="scientific">Neocallimastix californiae</name>
    <dbReference type="NCBI Taxonomy" id="1754190"/>
    <lineage>
        <taxon>Eukaryota</taxon>
        <taxon>Fungi</taxon>
        <taxon>Fungi incertae sedis</taxon>
        <taxon>Chytridiomycota</taxon>
        <taxon>Chytridiomycota incertae sedis</taxon>
        <taxon>Neocallimastigomycetes</taxon>
        <taxon>Neocallimastigales</taxon>
        <taxon>Neocallimastigaceae</taxon>
        <taxon>Neocallimastix</taxon>
    </lineage>
</organism>
<name>A0A1Y2BFT4_9FUNG</name>
<evidence type="ECO:0000256" key="1">
    <source>
        <dbReference type="SAM" id="Coils"/>
    </source>
</evidence>
<feature type="coiled-coil region" evidence="1">
    <location>
        <begin position="283"/>
        <end position="321"/>
    </location>
</feature>
<keyword evidence="1" id="KW-0175">Coiled coil</keyword>
<evidence type="ECO:0000313" key="2">
    <source>
        <dbReference type="EMBL" id="ORY33669.1"/>
    </source>
</evidence>
<keyword evidence="3" id="KW-1185">Reference proteome</keyword>
<dbReference type="STRING" id="1754190.A0A1Y2BFT4"/>
<comment type="caution">
    <text evidence="2">The sequence shown here is derived from an EMBL/GenBank/DDBJ whole genome shotgun (WGS) entry which is preliminary data.</text>
</comment>
<dbReference type="OrthoDB" id="2158946at2759"/>
<protein>
    <submittedName>
        <fullName evidence="2">Uncharacterized protein</fullName>
    </submittedName>
</protein>
<dbReference type="Proteomes" id="UP000193920">
    <property type="component" value="Unassembled WGS sequence"/>
</dbReference>
<reference evidence="2 3" key="1">
    <citation type="submission" date="2016-08" db="EMBL/GenBank/DDBJ databases">
        <title>A Parts List for Fungal Cellulosomes Revealed by Comparative Genomics.</title>
        <authorList>
            <consortium name="DOE Joint Genome Institute"/>
            <person name="Haitjema C.H."/>
            <person name="Gilmore S.P."/>
            <person name="Henske J.K."/>
            <person name="Solomon K.V."/>
            <person name="De Groot R."/>
            <person name="Kuo A."/>
            <person name="Mondo S.J."/>
            <person name="Salamov A.A."/>
            <person name="Labutti K."/>
            <person name="Zhao Z."/>
            <person name="Chiniquy J."/>
            <person name="Barry K."/>
            <person name="Brewer H.M."/>
            <person name="Purvine S.O."/>
            <person name="Wright A.T."/>
            <person name="Boxma B."/>
            <person name="Van Alen T."/>
            <person name="Hackstein J.H."/>
            <person name="Baker S.E."/>
            <person name="Grigoriev I.V."/>
            <person name="O'Malley M.A."/>
        </authorList>
    </citation>
    <scope>NUCLEOTIDE SEQUENCE [LARGE SCALE GENOMIC DNA]</scope>
    <source>
        <strain evidence="2 3">G1</strain>
    </source>
</reference>
<proteinExistence type="predicted"/>
<dbReference type="EMBL" id="MCOG01000159">
    <property type="protein sequence ID" value="ORY33669.1"/>
    <property type="molecule type" value="Genomic_DNA"/>
</dbReference>
<accession>A0A1Y2BFT4</accession>
<sequence>MATQVINDISNDAWSQFNNLKDTQVNVKTNYRIVNNEEFEEFDEDTLIDSAWSKFCEIKTNIPKKPEYKRDLKQEEIIEEIDGAWKEFIENKENDNEKTEVIKVNENKDDDETETEAIDGAWKEFMENNDKSKSKKVEYIKVTEEEVDDETSEEEYENSAWNSFKSIESEEKLKKNNMKYEIKKKPEMVKMQLADCAWNEFVISDKALFEKYEKSLERLEDDIIISDETFAEEESGKSNSSVIEGETTILLDNKSNILSESLKVEDQIEEKTNEKVKEEIKPTEEVKNEIDEEIKLVEEVKEESKSENKITEEIKEETKKDEEINSTKKITKKKGKFSKLLKKTKKIFKKVFSSKKSKN</sequence>
<gene>
    <name evidence="2" type="ORF">LY90DRAFT_673374</name>
</gene>